<accession>A0AA40EBF2</accession>
<comment type="caution">
    <text evidence="1">The sequence shown here is derived from an EMBL/GenBank/DDBJ whole genome shotgun (WGS) entry which is preliminary data.</text>
</comment>
<dbReference type="GeneID" id="85324157"/>
<gene>
    <name evidence="1" type="ORF">B0T26DRAFT_685837</name>
</gene>
<evidence type="ECO:0000313" key="2">
    <source>
        <dbReference type="Proteomes" id="UP001172101"/>
    </source>
</evidence>
<dbReference type="AlphaFoldDB" id="A0AA40EBF2"/>
<keyword evidence="2" id="KW-1185">Reference proteome</keyword>
<evidence type="ECO:0000313" key="1">
    <source>
        <dbReference type="EMBL" id="KAK0733820.1"/>
    </source>
</evidence>
<sequence>MAIFRSALILFGRETVNQAVDLQWDISNGPSESLVAEMVAAGAWYLERAGDSVEEMLQDENWDKLMHEDMGFMLQLFGIET</sequence>
<reference evidence="1" key="1">
    <citation type="submission" date="2023-06" db="EMBL/GenBank/DDBJ databases">
        <title>Genome-scale phylogeny and comparative genomics of the fungal order Sordariales.</title>
        <authorList>
            <consortium name="Lawrence Berkeley National Laboratory"/>
            <person name="Hensen N."/>
            <person name="Bonometti L."/>
            <person name="Westerberg I."/>
            <person name="Brannstrom I.O."/>
            <person name="Guillou S."/>
            <person name="Cros-Aarteil S."/>
            <person name="Calhoun S."/>
            <person name="Haridas S."/>
            <person name="Kuo A."/>
            <person name="Mondo S."/>
            <person name="Pangilinan J."/>
            <person name="Riley R."/>
            <person name="LaButti K."/>
            <person name="Andreopoulos B."/>
            <person name="Lipzen A."/>
            <person name="Chen C."/>
            <person name="Yanf M."/>
            <person name="Daum C."/>
            <person name="Ng V."/>
            <person name="Clum A."/>
            <person name="Steindorff A."/>
            <person name="Ohm R."/>
            <person name="Martin F."/>
            <person name="Silar P."/>
            <person name="Natvig D."/>
            <person name="Lalanne C."/>
            <person name="Gautier V."/>
            <person name="Ament-velasquez S.L."/>
            <person name="Kruys A."/>
            <person name="Hutchinson M.I."/>
            <person name="Powell A.J."/>
            <person name="Barry K."/>
            <person name="Miller A.N."/>
            <person name="Grigoriev I.V."/>
            <person name="Debuchy R."/>
            <person name="Gladieux P."/>
            <person name="Thoren M.H."/>
            <person name="Johannesson H."/>
        </authorList>
    </citation>
    <scope>NUCLEOTIDE SEQUENCE</scope>
    <source>
        <strain evidence="1">SMH2392-1A</strain>
    </source>
</reference>
<name>A0AA40EBF2_9PEZI</name>
<proteinExistence type="predicted"/>
<protein>
    <submittedName>
        <fullName evidence="1">Uncharacterized protein</fullName>
    </submittedName>
</protein>
<dbReference type="RefSeq" id="XP_060302697.1">
    <property type="nucleotide sequence ID" value="XM_060440887.1"/>
</dbReference>
<dbReference type="Proteomes" id="UP001172101">
    <property type="component" value="Unassembled WGS sequence"/>
</dbReference>
<organism evidence="1 2">
    <name type="scientific">Lasiosphaeria miniovina</name>
    <dbReference type="NCBI Taxonomy" id="1954250"/>
    <lineage>
        <taxon>Eukaryota</taxon>
        <taxon>Fungi</taxon>
        <taxon>Dikarya</taxon>
        <taxon>Ascomycota</taxon>
        <taxon>Pezizomycotina</taxon>
        <taxon>Sordariomycetes</taxon>
        <taxon>Sordariomycetidae</taxon>
        <taxon>Sordariales</taxon>
        <taxon>Lasiosphaeriaceae</taxon>
        <taxon>Lasiosphaeria</taxon>
    </lineage>
</organism>
<dbReference type="EMBL" id="JAUIRO010000001">
    <property type="protein sequence ID" value="KAK0733820.1"/>
    <property type="molecule type" value="Genomic_DNA"/>
</dbReference>